<dbReference type="Gene3D" id="3.90.226.10">
    <property type="entry name" value="2-enoyl-CoA Hydratase, Chain A, domain 1"/>
    <property type="match status" value="1"/>
</dbReference>
<dbReference type="EMBL" id="CP060436">
    <property type="protein sequence ID" value="QPM90070.1"/>
    <property type="molecule type" value="Genomic_DNA"/>
</dbReference>
<accession>A0A418SCP2</accession>
<dbReference type="InterPro" id="IPR029045">
    <property type="entry name" value="ClpP/crotonase-like_dom_sf"/>
</dbReference>
<dbReference type="SUPFAM" id="SSF52096">
    <property type="entry name" value="ClpP/crotonase"/>
    <property type="match status" value="1"/>
</dbReference>
<proteinExistence type="predicted"/>
<evidence type="ECO:0000313" key="1">
    <source>
        <dbReference type="EMBL" id="QPM90070.1"/>
    </source>
</evidence>
<sequence length="255" mass="27233">MSASKEGRNIGRIMAGVLLFQLVLGLLLFFGDLGRGFSLPSRGPAAPGFDLPVSPGDQTRKYDPAEMPVTGPGPSGPMPDRLVLEELTGAWRLTGRIAEGDAERIAAQLTERLQPETAAQAPDTLFLNSPGGAVAEALQLGRVIRDAGLSTDMGARDICLSACPYLLASGVTRSADTGARIGVHQHYFGENTLLPAFTAVKDIQRGQGQVMRYLQDMGVDPMLMSHGLLTPPDQIYLLSRDELETYALLTPDEDG</sequence>
<protein>
    <recommendedName>
        <fullName evidence="3">Clp protease</fullName>
    </recommendedName>
</protein>
<dbReference type="RefSeq" id="WP_231388635.1">
    <property type="nucleotide sequence ID" value="NZ_CP060436.1"/>
</dbReference>
<organism evidence="1 2">
    <name type="scientific">Pseudooceanicola algae</name>
    <dbReference type="NCBI Taxonomy" id="1537215"/>
    <lineage>
        <taxon>Bacteria</taxon>
        <taxon>Pseudomonadati</taxon>
        <taxon>Pseudomonadota</taxon>
        <taxon>Alphaproteobacteria</taxon>
        <taxon>Rhodobacterales</taxon>
        <taxon>Paracoccaceae</taxon>
        <taxon>Pseudooceanicola</taxon>
    </lineage>
</organism>
<evidence type="ECO:0008006" key="3">
    <source>
        <dbReference type="Google" id="ProtNLM"/>
    </source>
</evidence>
<gene>
    <name evidence="1" type="ORF">PSAL_013040</name>
</gene>
<reference evidence="1 2" key="1">
    <citation type="submission" date="2020-08" db="EMBL/GenBank/DDBJ databases">
        <title>Genome sequence of Rhodobacteraceae bacterium Lw-13e.</title>
        <authorList>
            <person name="Poehlein A."/>
            <person name="Wolter L."/>
            <person name="Daniel R."/>
            <person name="Brinkhoff T."/>
        </authorList>
    </citation>
    <scope>NUCLEOTIDE SEQUENCE [LARGE SCALE GENOMIC DNA]</scope>
    <source>
        <strain evidence="1 2">Lw-13e</strain>
    </source>
</reference>
<evidence type="ECO:0000313" key="2">
    <source>
        <dbReference type="Proteomes" id="UP000283786"/>
    </source>
</evidence>
<dbReference type="Proteomes" id="UP000283786">
    <property type="component" value="Chromosome"/>
</dbReference>
<dbReference type="AlphaFoldDB" id="A0A418SCP2"/>
<keyword evidence="2" id="KW-1185">Reference proteome</keyword>
<dbReference type="KEGG" id="palw:PSAL_013040"/>
<name>A0A418SCP2_9RHOB</name>